<dbReference type="AlphaFoldDB" id="A0A1E7YNJ6"/>
<feature type="compositionally biased region" description="Polar residues" evidence="1">
    <location>
        <begin position="252"/>
        <end position="262"/>
    </location>
</feature>
<proteinExistence type="predicted"/>
<evidence type="ECO:0000256" key="1">
    <source>
        <dbReference type="SAM" id="MobiDB-lite"/>
    </source>
</evidence>
<sequence length="409" mass="42209">MSAAPVPGIGRLLADPAAGQPSADYTRTFTPGVLMEGQVLGQQGASTLVRVDGRVLAFTLPGSWAAGTRLSLQYLGSGSDGLRFLLRTAPAADAGPEQVSLSRDGQSLQSLLAKAPAQLQSPAPLLARPQIDPLPIAAALQRGLQQSGLFYESHLLAWTQGQWSQAALLQEPQGQLSSLLRGGAVANPEPGAAAGAAPTGPVAAETFAEASPPPVTAALAGRSATAATGVSQRSPNAGQTAAADALAPASMPNGSAEQGTPQLASDTYRQMAVLAGTTGSTATTGQNLAVASHLAPLVGQQLQTLAQQQLQWSGALWPGQWLEWKLRRGTDEAPGEDDGGAKQTAAEAIHWDSTLRLQLPHLGAVEARLRLQGQRLWLDLDGDQAATLQAAYGELHRALQALGLEVFRS</sequence>
<name>A0A1E7YNJ6_9PROT</name>
<gene>
    <name evidence="3" type="ORF">BAE27_06505</name>
</gene>
<evidence type="ECO:0000313" key="4">
    <source>
        <dbReference type="Proteomes" id="UP000175616"/>
    </source>
</evidence>
<dbReference type="RefSeq" id="WP_070114375.1">
    <property type="nucleotide sequence ID" value="NZ_LZYE01000169.1"/>
</dbReference>
<protein>
    <recommendedName>
        <fullName evidence="2">Flagellar hook-length control protein-like C-terminal domain-containing protein</fullName>
    </recommendedName>
</protein>
<feature type="compositionally biased region" description="Low complexity" evidence="1">
    <location>
        <begin position="237"/>
        <end position="249"/>
    </location>
</feature>
<evidence type="ECO:0000313" key="3">
    <source>
        <dbReference type="EMBL" id="OFC36228.1"/>
    </source>
</evidence>
<dbReference type="InterPro" id="IPR021136">
    <property type="entry name" value="Flagellar_hook_control-like_C"/>
</dbReference>
<comment type="caution">
    <text evidence="3">The sequence shown here is derived from an EMBL/GenBank/DDBJ whole genome shotgun (WGS) entry which is preliminary data.</text>
</comment>
<reference evidence="3 4" key="1">
    <citation type="submission" date="2016-06" db="EMBL/GenBank/DDBJ databases">
        <title>Gene turnover analysis identifies the evolutionary adaptation of the extremophile Acidithiobacillus caldus.</title>
        <authorList>
            <person name="Zhang X."/>
        </authorList>
    </citation>
    <scope>NUCLEOTIDE SEQUENCE [LARGE SCALE GENOMIC DNA]</scope>
    <source>
        <strain evidence="3 4">DX</strain>
    </source>
</reference>
<feature type="domain" description="Flagellar hook-length control protein-like C-terminal" evidence="2">
    <location>
        <begin position="343"/>
        <end position="406"/>
    </location>
</feature>
<organism evidence="3 4">
    <name type="scientific">Acidithiobacillus caldus</name>
    <dbReference type="NCBI Taxonomy" id="33059"/>
    <lineage>
        <taxon>Bacteria</taxon>
        <taxon>Pseudomonadati</taxon>
        <taxon>Pseudomonadota</taxon>
        <taxon>Acidithiobacillia</taxon>
        <taxon>Acidithiobacillales</taxon>
        <taxon>Acidithiobacillaceae</taxon>
        <taxon>Acidithiobacillus</taxon>
    </lineage>
</organism>
<dbReference type="Pfam" id="PF02120">
    <property type="entry name" value="Flg_hook"/>
    <property type="match status" value="1"/>
</dbReference>
<dbReference type="EMBL" id="LZYE01000169">
    <property type="protein sequence ID" value="OFC36228.1"/>
    <property type="molecule type" value="Genomic_DNA"/>
</dbReference>
<accession>A0A1E7YNJ6</accession>
<evidence type="ECO:0000259" key="2">
    <source>
        <dbReference type="Pfam" id="PF02120"/>
    </source>
</evidence>
<feature type="region of interest" description="Disordered" evidence="1">
    <location>
        <begin position="226"/>
        <end position="262"/>
    </location>
</feature>
<dbReference type="Proteomes" id="UP000175616">
    <property type="component" value="Unassembled WGS sequence"/>
</dbReference>